<evidence type="ECO:0000256" key="1">
    <source>
        <dbReference type="SAM" id="Phobius"/>
    </source>
</evidence>
<reference evidence="2 3" key="1">
    <citation type="submission" date="2016-10" db="EMBL/GenBank/DDBJ databases">
        <authorList>
            <person name="de Groot N.N."/>
        </authorList>
    </citation>
    <scope>NUCLEOTIDE SEQUENCE [LARGE SCALE GENOMIC DNA]</scope>
    <source>
        <strain evidence="2 3">CGMCC 4.2023</strain>
    </source>
</reference>
<keyword evidence="1" id="KW-0812">Transmembrane</keyword>
<dbReference type="RefSeq" id="WP_103890286.1">
    <property type="nucleotide sequence ID" value="NZ_FNVU01000025.1"/>
</dbReference>
<dbReference type="Proteomes" id="UP000236754">
    <property type="component" value="Unassembled WGS sequence"/>
</dbReference>
<organism evidence="2 3">
    <name type="scientific">Actinacidiphila yanglinensis</name>
    <dbReference type="NCBI Taxonomy" id="310779"/>
    <lineage>
        <taxon>Bacteria</taxon>
        <taxon>Bacillati</taxon>
        <taxon>Actinomycetota</taxon>
        <taxon>Actinomycetes</taxon>
        <taxon>Kitasatosporales</taxon>
        <taxon>Streptomycetaceae</taxon>
        <taxon>Actinacidiphila</taxon>
    </lineage>
</organism>
<feature type="transmembrane region" description="Helical" evidence="1">
    <location>
        <begin position="20"/>
        <end position="45"/>
    </location>
</feature>
<keyword evidence="3" id="KW-1185">Reference proteome</keyword>
<accession>A0A1H6E5J5</accession>
<name>A0A1H6E5J5_9ACTN</name>
<sequence length="74" mass="7789">MTLLPLPSPRTAGALQRVLLVALLAPAVLLSLLAMVPALLTLPFLPGGTERTVTLLHAHTVYVRTLLTGSRPSP</sequence>
<keyword evidence="1" id="KW-1133">Transmembrane helix</keyword>
<gene>
    <name evidence="2" type="ORF">SAMN05216223_12593</name>
</gene>
<evidence type="ECO:0000313" key="3">
    <source>
        <dbReference type="Proteomes" id="UP000236754"/>
    </source>
</evidence>
<protein>
    <submittedName>
        <fullName evidence="2">Uncharacterized protein</fullName>
    </submittedName>
</protein>
<dbReference type="AlphaFoldDB" id="A0A1H6E5J5"/>
<dbReference type="EMBL" id="FNVU01000025">
    <property type="protein sequence ID" value="SEG92236.1"/>
    <property type="molecule type" value="Genomic_DNA"/>
</dbReference>
<evidence type="ECO:0000313" key="2">
    <source>
        <dbReference type="EMBL" id="SEG92236.1"/>
    </source>
</evidence>
<proteinExistence type="predicted"/>
<keyword evidence="1" id="KW-0472">Membrane</keyword>